<feature type="domain" description="Tyrosine specific protein phosphatases" evidence="11">
    <location>
        <begin position="375"/>
        <end position="430"/>
    </location>
</feature>
<dbReference type="InterPro" id="IPR043588">
    <property type="entry name" value="SSH-N"/>
</dbReference>
<dbReference type="SUPFAM" id="SSF52799">
    <property type="entry name" value="(Phosphotyrosine protein) phosphatases II"/>
    <property type="match status" value="1"/>
</dbReference>
<dbReference type="Gene3D" id="3.90.190.10">
    <property type="entry name" value="Protein tyrosine phosphatase superfamily"/>
    <property type="match status" value="1"/>
</dbReference>
<comment type="subcellular location">
    <subcellularLocation>
        <location evidence="1">Cytoplasm</location>
        <location evidence="1">Cytoskeleton</location>
    </subcellularLocation>
</comment>
<evidence type="ECO:0000256" key="6">
    <source>
        <dbReference type="ARBA" id="ARBA00022912"/>
    </source>
</evidence>
<comment type="catalytic activity">
    <reaction evidence="8">
        <text>O-phospho-L-threonyl-[protein] + H2O = L-threonyl-[protein] + phosphate</text>
        <dbReference type="Rhea" id="RHEA:47004"/>
        <dbReference type="Rhea" id="RHEA-COMP:11060"/>
        <dbReference type="Rhea" id="RHEA-COMP:11605"/>
        <dbReference type="ChEBI" id="CHEBI:15377"/>
        <dbReference type="ChEBI" id="CHEBI:30013"/>
        <dbReference type="ChEBI" id="CHEBI:43474"/>
        <dbReference type="ChEBI" id="CHEBI:61977"/>
        <dbReference type="EC" id="3.1.3.16"/>
    </reaction>
</comment>
<dbReference type="InterPro" id="IPR014876">
    <property type="entry name" value="DEK_C"/>
</dbReference>
<feature type="domain" description="DEK-C" evidence="12">
    <location>
        <begin position="250"/>
        <end position="305"/>
    </location>
</feature>
<dbReference type="Pfam" id="PF23040">
    <property type="entry name" value="PH_SSH1-like_1st"/>
    <property type="match status" value="1"/>
</dbReference>
<dbReference type="PROSITE" id="PS00383">
    <property type="entry name" value="TYR_PHOSPHATASE_1"/>
    <property type="match status" value="1"/>
</dbReference>
<dbReference type="Pfam" id="PF00782">
    <property type="entry name" value="DSPc"/>
    <property type="match status" value="1"/>
</dbReference>
<dbReference type="FunFam" id="3.90.190.10:FF:000004">
    <property type="entry name" value="Protein phosphatase Slingshot homolog 2"/>
    <property type="match status" value="1"/>
</dbReference>
<organism evidence="13">
    <name type="scientific">Schistocephalus solidus</name>
    <name type="common">Tapeworm</name>
    <dbReference type="NCBI Taxonomy" id="70667"/>
    <lineage>
        <taxon>Eukaryota</taxon>
        <taxon>Metazoa</taxon>
        <taxon>Spiralia</taxon>
        <taxon>Lophotrochozoa</taxon>
        <taxon>Platyhelminthes</taxon>
        <taxon>Cestoda</taxon>
        <taxon>Eucestoda</taxon>
        <taxon>Diphyllobothriidea</taxon>
        <taxon>Diphyllobothriidae</taxon>
        <taxon>Schistocephalus</taxon>
    </lineage>
</organism>
<evidence type="ECO:0000259" key="10">
    <source>
        <dbReference type="PROSITE" id="PS50054"/>
    </source>
</evidence>
<dbReference type="GO" id="GO:0030837">
    <property type="term" value="P:negative regulation of actin filament polymerization"/>
    <property type="evidence" value="ECO:0007669"/>
    <property type="project" value="InterPro"/>
</dbReference>
<evidence type="ECO:0000256" key="9">
    <source>
        <dbReference type="SAM" id="MobiDB-lite"/>
    </source>
</evidence>
<feature type="domain" description="Tyrosine-protein phosphatase" evidence="10">
    <location>
        <begin position="309"/>
        <end position="451"/>
    </location>
</feature>
<dbReference type="PROSITE" id="PS50056">
    <property type="entry name" value="TYR_PHOSPHATASE_2"/>
    <property type="match status" value="1"/>
</dbReference>
<accession>A0A0X3PL45</accession>
<dbReference type="InterPro" id="IPR000387">
    <property type="entry name" value="Tyr_Pase_dom"/>
</dbReference>
<evidence type="ECO:0000256" key="5">
    <source>
        <dbReference type="ARBA" id="ARBA00022801"/>
    </source>
</evidence>
<dbReference type="InterPro" id="IPR016130">
    <property type="entry name" value="Tyr_Pase_AS"/>
</dbReference>
<keyword evidence="6" id="KW-0904">Protein phosphatase</keyword>
<evidence type="ECO:0000313" key="13">
    <source>
        <dbReference type="EMBL" id="JAP49042.1"/>
    </source>
</evidence>
<feature type="region of interest" description="Disordered" evidence="9">
    <location>
        <begin position="778"/>
        <end position="798"/>
    </location>
</feature>
<dbReference type="InterPro" id="IPR043587">
    <property type="entry name" value="Phosphatase_SSH-like"/>
</dbReference>
<evidence type="ECO:0000256" key="7">
    <source>
        <dbReference type="ARBA" id="ARBA00023212"/>
    </source>
</evidence>
<dbReference type="InterPro" id="IPR020422">
    <property type="entry name" value="TYR_PHOSPHATASE_DUAL_dom"/>
</dbReference>
<keyword evidence="4" id="KW-0963">Cytoplasm</keyword>
<comment type="similarity">
    <text evidence="2">Belongs to the protein-tyrosine phosphatase family.</text>
</comment>
<feature type="compositionally biased region" description="Polar residues" evidence="9">
    <location>
        <begin position="784"/>
        <end position="798"/>
    </location>
</feature>
<reference evidence="13" key="1">
    <citation type="submission" date="2016-01" db="EMBL/GenBank/DDBJ databases">
        <title>Reference transcriptome for the parasite Schistocephalus solidus: insights into the molecular evolution of parasitism.</title>
        <authorList>
            <person name="Hebert F.O."/>
            <person name="Grambauer S."/>
            <person name="Barber I."/>
            <person name="Landry C.R."/>
            <person name="Aubin-Horth N."/>
        </authorList>
    </citation>
    <scope>NUCLEOTIDE SEQUENCE</scope>
</reference>
<evidence type="ECO:0000256" key="3">
    <source>
        <dbReference type="ARBA" id="ARBA00013081"/>
    </source>
</evidence>
<dbReference type="AlphaFoldDB" id="A0A0X3PL45"/>
<evidence type="ECO:0000256" key="8">
    <source>
        <dbReference type="ARBA" id="ARBA00048336"/>
    </source>
</evidence>
<name>A0A0X3PL45_SCHSO</name>
<dbReference type="EC" id="3.1.3.16" evidence="3"/>
<feature type="region of interest" description="Disordered" evidence="9">
    <location>
        <begin position="537"/>
        <end position="582"/>
    </location>
</feature>
<dbReference type="Pfam" id="PF08766">
    <property type="entry name" value="DEK_C"/>
    <property type="match status" value="1"/>
</dbReference>
<evidence type="ECO:0000259" key="11">
    <source>
        <dbReference type="PROSITE" id="PS50056"/>
    </source>
</evidence>
<evidence type="ECO:0000256" key="4">
    <source>
        <dbReference type="ARBA" id="ARBA00022490"/>
    </source>
</evidence>
<feature type="region of interest" description="Disordered" evidence="9">
    <location>
        <begin position="908"/>
        <end position="964"/>
    </location>
</feature>
<feature type="compositionally biased region" description="Basic and acidic residues" evidence="9">
    <location>
        <begin position="913"/>
        <end position="928"/>
    </location>
</feature>
<dbReference type="GO" id="GO:0003779">
    <property type="term" value="F:actin binding"/>
    <property type="evidence" value="ECO:0007669"/>
    <property type="project" value="InterPro"/>
</dbReference>
<evidence type="ECO:0000256" key="2">
    <source>
        <dbReference type="ARBA" id="ARBA00009580"/>
    </source>
</evidence>
<dbReference type="GO" id="GO:0004722">
    <property type="term" value="F:protein serine/threonine phosphatase activity"/>
    <property type="evidence" value="ECO:0007669"/>
    <property type="project" value="UniProtKB-EC"/>
</dbReference>
<dbReference type="PANTHER" id="PTHR45864">
    <property type="entry name" value="SLINGSHOT PROTEIN PHOSPHATASE HOMOLOG"/>
    <property type="match status" value="1"/>
</dbReference>
<dbReference type="PANTHER" id="PTHR45864:SF2">
    <property type="entry name" value="PROTEIN PHOSPHATASE SLINGSHOT"/>
    <property type="match status" value="1"/>
</dbReference>
<keyword evidence="5" id="KW-0378">Hydrolase</keyword>
<dbReference type="GO" id="GO:0005856">
    <property type="term" value="C:cytoskeleton"/>
    <property type="evidence" value="ECO:0007669"/>
    <property type="project" value="UniProtKB-SubCell"/>
</dbReference>
<dbReference type="PROSITE" id="PS50054">
    <property type="entry name" value="TYR_PHOSPHATASE_DUAL"/>
    <property type="match status" value="1"/>
</dbReference>
<dbReference type="InterPro" id="IPR029021">
    <property type="entry name" value="Prot-tyrosine_phosphatase-like"/>
</dbReference>
<dbReference type="InterPro" id="IPR000340">
    <property type="entry name" value="Dual-sp_phosphatase_cat-dom"/>
</dbReference>
<keyword evidence="7" id="KW-0206">Cytoskeleton</keyword>
<gene>
    <name evidence="13" type="ORF">TR153420</name>
</gene>
<dbReference type="SMART" id="SM00195">
    <property type="entry name" value="DSPc"/>
    <property type="match status" value="1"/>
</dbReference>
<sequence>MSLITIGRSLVSQDQDNEDPFAKDDEVAVFSESCSKSSHSEDFFMCKTSAVTLNVKSQRRTSVVKTTDNLHEHLKKILSILRFEDYIKLIVKLENPAPRPFWHRYLAIISTVGNLGHEESIILGVDVHSGEVTVGLVLPILQDMVIKLDGDGGFKLVTKTAVYLFKPISVQALWAAHQAIMIACRVAQMNAYHARGLTHTWLTYYSSLAFSDPQKLYEWNKMEDIEEMGRATPQPVELSDSVDDDEKRTQILQANIRTRLQMLMSSVDLEDVTVLQLREMLEKEMGISLKEQRQFIADQVLLIYGQMDAASVIFDHLLLGSSFNASNGVELQHNNVTHIINVTREVDNFFPSCRFIYKNIRVFDDDKADLLTHWEDTHKFINEARANGTRCLVHCKMGISRSGATVVAYVMKEKGWDLKKSLDYVRSKRPCVNPNPNFLRQLETYQGILEASSNRHKPIFQNCTSATTPEMGFKIPTNPSLRHSARLEAAACLPGPITVSSDTLDQMQEYSTDLGPNPPNSIDLEAELFVYKTAPNQPSVKLSDAPKDQAAAASTLEPPTGLTNADSVQSTQASGPIPIVVEPGNSKRTVLATTSQCLRHWHHDLYEDLAPPPALIFSPSASTSIGRSKSSPNYSSSYKRVAVSQPDCFPTGHGQQPRTGDTCLHTVASDSTISALTTCPPGEQSSLALLSGLQASYRSSCGSLSTMDVLIPILDPRQLAVAANAAASPCRAPSPASSHGSSISEHDFVVTVGSHPPEGANIVTSEPILRCSRSNSCRRAEPEQNGQPTPNCALSSSPPHQPIRCSIELDASSNLKPLPHSSVYDFDTEDFCHRKRVSCKSVPETMAIEPSSLAHTAGGETISAACNRSTSLILRVRPDDSWIQKTPPASEDEPPRVAAPVLLPSAAHPISDLPHRLQEETASRELSRPMRRVVPSVEPVLRRRRSPATSVVHQPPSVPLLADS</sequence>
<dbReference type="PROSITE" id="PS51998">
    <property type="entry name" value="DEK_C"/>
    <property type="match status" value="1"/>
</dbReference>
<evidence type="ECO:0000256" key="1">
    <source>
        <dbReference type="ARBA" id="ARBA00004245"/>
    </source>
</evidence>
<protein>
    <recommendedName>
        <fullName evidence="3">protein-serine/threonine phosphatase</fullName>
        <ecNumber evidence="3">3.1.3.16</ecNumber>
    </recommendedName>
</protein>
<dbReference type="EMBL" id="GEEE01014183">
    <property type="protein sequence ID" value="JAP49042.1"/>
    <property type="molecule type" value="Transcribed_RNA"/>
</dbReference>
<evidence type="ECO:0000259" key="12">
    <source>
        <dbReference type="PROSITE" id="PS51998"/>
    </source>
</evidence>
<proteinExistence type="inferred from homology"/>
<feature type="compositionally biased region" description="Polar residues" evidence="9">
    <location>
        <begin position="561"/>
        <end position="574"/>
    </location>
</feature>